<keyword evidence="1" id="KW-0812">Transmembrane</keyword>
<evidence type="ECO:0000256" key="1">
    <source>
        <dbReference type="SAM" id="Phobius"/>
    </source>
</evidence>
<evidence type="ECO:0000313" key="2">
    <source>
        <dbReference type="EMBL" id="EGK11368.1"/>
    </source>
</evidence>
<reference evidence="2 3" key="1">
    <citation type="submission" date="2011-04" db="EMBL/GenBank/DDBJ databases">
        <authorList>
            <person name="Muzny D."/>
            <person name="Qin X."/>
            <person name="Deng J."/>
            <person name="Jiang H."/>
            <person name="Liu Y."/>
            <person name="Qu J."/>
            <person name="Song X.-Z."/>
            <person name="Zhang L."/>
            <person name="Thornton R."/>
            <person name="Coyle M."/>
            <person name="Francisco L."/>
            <person name="Jackson L."/>
            <person name="Javaid M."/>
            <person name="Korchina V."/>
            <person name="Kovar C."/>
            <person name="Mata R."/>
            <person name="Mathew T."/>
            <person name="Ngo R."/>
            <person name="Nguyen L."/>
            <person name="Nguyen N."/>
            <person name="Okwuonu G."/>
            <person name="Ongeri F."/>
            <person name="Pham C."/>
            <person name="Simmons D."/>
            <person name="Wilczek-Boney K."/>
            <person name="Hale W."/>
            <person name="Jakkamsetti A."/>
            <person name="Pham P."/>
            <person name="Ruth R."/>
            <person name="San Lucas F."/>
            <person name="Warren J."/>
            <person name="Zhang J."/>
            <person name="Zhao Z."/>
            <person name="Zhou C."/>
            <person name="Zhu D."/>
            <person name="Lee S."/>
            <person name="Bess C."/>
            <person name="Blankenburg K."/>
            <person name="Forbes L."/>
            <person name="Fu Q."/>
            <person name="Gubbala S."/>
            <person name="Hirani K."/>
            <person name="Jayaseelan J.C."/>
            <person name="Lara F."/>
            <person name="Munidasa M."/>
            <person name="Palculict T."/>
            <person name="Patil S."/>
            <person name="Pu L.-L."/>
            <person name="Saada N."/>
            <person name="Tang L."/>
            <person name="Weissenberger G."/>
            <person name="Zhu Y."/>
            <person name="Hemphill L."/>
            <person name="Shang Y."/>
            <person name="Youmans B."/>
            <person name="Ayvaz T."/>
            <person name="Ross M."/>
            <person name="Santibanez J."/>
            <person name="Aqrawi P."/>
            <person name="Gross S."/>
            <person name="Joshi V."/>
            <person name="Fowler G."/>
            <person name="Nazareth L."/>
            <person name="Reid J."/>
            <person name="Worley K."/>
            <person name="Petrosino J."/>
            <person name="Highlander S."/>
            <person name="Gibbs R."/>
        </authorList>
    </citation>
    <scope>NUCLEOTIDE SEQUENCE [LARGE SCALE GENOMIC DNA]</scope>
    <source>
        <strain evidence="2 3">ATCC 23330</strain>
    </source>
</reference>
<dbReference type="AlphaFoldDB" id="F5S5A7"/>
<dbReference type="STRING" id="504.KKKWG1_0897"/>
<keyword evidence="3" id="KW-1185">Reference proteome</keyword>
<dbReference type="Proteomes" id="UP000004207">
    <property type="component" value="Unassembled WGS sequence"/>
</dbReference>
<organism evidence="2 3">
    <name type="scientific">Kingella kingae ATCC 23330</name>
    <dbReference type="NCBI Taxonomy" id="887327"/>
    <lineage>
        <taxon>Bacteria</taxon>
        <taxon>Pseudomonadati</taxon>
        <taxon>Pseudomonadota</taxon>
        <taxon>Betaproteobacteria</taxon>
        <taxon>Neisseriales</taxon>
        <taxon>Neisseriaceae</taxon>
        <taxon>Kingella</taxon>
    </lineage>
</organism>
<keyword evidence="2" id="KW-0436">Ligase</keyword>
<dbReference type="EC" id="6.3.1.10" evidence="2"/>
<name>F5S5A7_KINKI</name>
<protein>
    <submittedName>
        <fullName evidence="2">Cobalamin biosynthesis protein CobD</fullName>
        <ecNumber evidence="2">6.3.1.10</ecNumber>
    </submittedName>
</protein>
<evidence type="ECO:0000313" key="3">
    <source>
        <dbReference type="Proteomes" id="UP000004207"/>
    </source>
</evidence>
<sequence length="58" mass="6649">MAVWIISSHASIPPALAKWDSAKIADWLILGNSPLRYYWPFILVLPAVLFVKPIQWLM</sequence>
<feature type="transmembrane region" description="Helical" evidence="1">
    <location>
        <begin position="37"/>
        <end position="57"/>
    </location>
</feature>
<comment type="caution">
    <text evidence="2">The sequence shown here is derived from an EMBL/GenBank/DDBJ whole genome shotgun (WGS) entry which is preliminary data.</text>
</comment>
<gene>
    <name evidence="2" type="primary">cobD</name>
    <name evidence="2" type="ORF">HMPREF0476_0390</name>
</gene>
<keyword evidence="1" id="KW-1133">Transmembrane helix</keyword>
<accession>F5S5A7</accession>
<proteinExistence type="predicted"/>
<dbReference type="HOGENOM" id="CLU_2973409_0_0_4"/>
<keyword evidence="1" id="KW-0472">Membrane</keyword>
<dbReference type="EMBL" id="AFHS01000011">
    <property type="protein sequence ID" value="EGK11368.1"/>
    <property type="molecule type" value="Genomic_DNA"/>
</dbReference>
<dbReference type="GO" id="GO:0043757">
    <property type="term" value="F:adenosylcobinamide-phosphate synthase activity"/>
    <property type="evidence" value="ECO:0007669"/>
    <property type="project" value="UniProtKB-EC"/>
</dbReference>